<dbReference type="Gene3D" id="3.20.20.70">
    <property type="entry name" value="Aldolase class I"/>
    <property type="match status" value="1"/>
</dbReference>
<comment type="cofactor">
    <cofactor evidence="1">
        <name>FMN</name>
        <dbReference type="ChEBI" id="CHEBI:58210"/>
    </cofactor>
</comment>
<dbReference type="AlphaFoldDB" id="A0A8H5BUB1"/>
<dbReference type="InterPro" id="IPR013785">
    <property type="entry name" value="Aldolase_TIM"/>
</dbReference>
<accession>A0A8H5BUB1</accession>
<dbReference type="OrthoDB" id="25826at2759"/>
<dbReference type="Proteomes" id="UP000559256">
    <property type="component" value="Unassembled WGS sequence"/>
</dbReference>
<evidence type="ECO:0000313" key="3">
    <source>
        <dbReference type="EMBL" id="KAF5328507.1"/>
    </source>
</evidence>
<gene>
    <name evidence="3" type="ORF">D9758_017320</name>
</gene>
<sequence length="258" mass="28322">MSTTLFGVRYPSPNILAPFGIQGTFCPDSEPAPARAAEAVAKINEEFAALNLEEPAIGNFSLVADLQSPILVPNEINSTGQALAPRTKKAGDTVLVVTLDTMSLDWRLHDLERCYPPFALGVGVERVSPPTSGPFSTNLWVERDGGATRQSTGRRVVWLANAGLYKSSQDLDFILSEWERQVVLKGIQSVSGAEKAADLLRGRGREGGIVITSHVSEVLQSVWHEFGEAEDFFRYVNFSWLDLHLFPCFPSFVPFPEL</sequence>
<dbReference type="EMBL" id="JAACJM010000360">
    <property type="protein sequence ID" value="KAF5328507.1"/>
    <property type="molecule type" value="Genomic_DNA"/>
</dbReference>
<feature type="domain" description="FMN hydroxy acid dehydrogenase" evidence="2">
    <location>
        <begin position="1"/>
        <end position="214"/>
    </location>
</feature>
<dbReference type="Pfam" id="PF01070">
    <property type="entry name" value="FMN_dh"/>
    <property type="match status" value="1"/>
</dbReference>
<evidence type="ECO:0000256" key="1">
    <source>
        <dbReference type="ARBA" id="ARBA00001917"/>
    </source>
</evidence>
<dbReference type="InterPro" id="IPR000262">
    <property type="entry name" value="FMN-dep_DH"/>
</dbReference>
<proteinExistence type="predicted"/>
<evidence type="ECO:0000259" key="2">
    <source>
        <dbReference type="PROSITE" id="PS51349"/>
    </source>
</evidence>
<dbReference type="PROSITE" id="PS51349">
    <property type="entry name" value="FMN_HYDROXY_ACID_DH_2"/>
    <property type="match status" value="1"/>
</dbReference>
<dbReference type="GO" id="GO:0016491">
    <property type="term" value="F:oxidoreductase activity"/>
    <property type="evidence" value="ECO:0007669"/>
    <property type="project" value="InterPro"/>
</dbReference>
<name>A0A8H5BUB1_9AGAR</name>
<dbReference type="SUPFAM" id="SSF51395">
    <property type="entry name" value="FMN-linked oxidoreductases"/>
    <property type="match status" value="1"/>
</dbReference>
<evidence type="ECO:0000313" key="4">
    <source>
        <dbReference type="Proteomes" id="UP000559256"/>
    </source>
</evidence>
<dbReference type="InterPro" id="IPR037396">
    <property type="entry name" value="FMN_HAD"/>
</dbReference>
<reference evidence="3 4" key="1">
    <citation type="journal article" date="2020" name="ISME J.">
        <title>Uncovering the hidden diversity of litter-decomposition mechanisms in mushroom-forming fungi.</title>
        <authorList>
            <person name="Floudas D."/>
            <person name="Bentzer J."/>
            <person name="Ahren D."/>
            <person name="Johansson T."/>
            <person name="Persson P."/>
            <person name="Tunlid A."/>
        </authorList>
    </citation>
    <scope>NUCLEOTIDE SEQUENCE [LARGE SCALE GENOMIC DNA]</scope>
    <source>
        <strain evidence="3 4">CBS 291.85</strain>
    </source>
</reference>
<comment type="caution">
    <text evidence="3">The sequence shown here is derived from an EMBL/GenBank/DDBJ whole genome shotgun (WGS) entry which is preliminary data.</text>
</comment>
<organism evidence="3 4">
    <name type="scientific">Tetrapyrgos nigripes</name>
    <dbReference type="NCBI Taxonomy" id="182062"/>
    <lineage>
        <taxon>Eukaryota</taxon>
        <taxon>Fungi</taxon>
        <taxon>Dikarya</taxon>
        <taxon>Basidiomycota</taxon>
        <taxon>Agaricomycotina</taxon>
        <taxon>Agaricomycetes</taxon>
        <taxon>Agaricomycetidae</taxon>
        <taxon>Agaricales</taxon>
        <taxon>Marasmiineae</taxon>
        <taxon>Marasmiaceae</taxon>
        <taxon>Tetrapyrgos</taxon>
    </lineage>
</organism>
<keyword evidence="4" id="KW-1185">Reference proteome</keyword>
<protein>
    <recommendedName>
        <fullName evidence="2">FMN hydroxy acid dehydrogenase domain-containing protein</fullName>
    </recommendedName>
</protein>